<evidence type="ECO:0000256" key="1">
    <source>
        <dbReference type="ARBA" id="ARBA00004123"/>
    </source>
</evidence>
<dbReference type="GO" id="GO:0005634">
    <property type="term" value="C:nucleus"/>
    <property type="evidence" value="ECO:0007669"/>
    <property type="project" value="UniProtKB-SubCell"/>
</dbReference>
<dbReference type="SUPFAM" id="SSF53448">
    <property type="entry name" value="Nucleotide-diphospho-sugar transferases"/>
    <property type="match status" value="1"/>
</dbReference>
<proteinExistence type="predicted"/>
<organism evidence="9 10">
    <name type="scientific">Aristolochia fimbriata</name>
    <name type="common">White veined hardy Dutchman's pipe vine</name>
    <dbReference type="NCBI Taxonomy" id="158543"/>
    <lineage>
        <taxon>Eukaryota</taxon>
        <taxon>Viridiplantae</taxon>
        <taxon>Streptophyta</taxon>
        <taxon>Embryophyta</taxon>
        <taxon>Tracheophyta</taxon>
        <taxon>Spermatophyta</taxon>
        <taxon>Magnoliopsida</taxon>
        <taxon>Magnoliidae</taxon>
        <taxon>Piperales</taxon>
        <taxon>Aristolochiaceae</taxon>
        <taxon>Aristolochia</taxon>
    </lineage>
</organism>
<evidence type="ECO:0000256" key="3">
    <source>
        <dbReference type="ARBA" id="ARBA00022490"/>
    </source>
</evidence>
<comment type="subcellular location">
    <subcellularLocation>
        <location evidence="2">Cytoplasm</location>
    </subcellularLocation>
    <subcellularLocation>
        <location evidence="1">Nucleus</location>
    </subcellularLocation>
</comment>
<dbReference type="InterPro" id="IPR038214">
    <property type="entry name" value="WPP_sf"/>
</dbReference>
<feature type="region of interest" description="Disordered" evidence="6">
    <location>
        <begin position="1044"/>
        <end position="1096"/>
    </location>
</feature>
<evidence type="ECO:0000259" key="8">
    <source>
        <dbReference type="Pfam" id="PF13943"/>
    </source>
</evidence>
<dbReference type="Gene3D" id="3.90.550.10">
    <property type="entry name" value="Spore Coat Polysaccharide Biosynthesis Protein SpsA, Chain A"/>
    <property type="match status" value="1"/>
</dbReference>
<comment type="caution">
    <text evidence="9">The sequence shown here is derived from an EMBL/GenBank/DDBJ whole genome shotgun (WGS) entry which is preliminary data.</text>
</comment>
<evidence type="ECO:0000256" key="5">
    <source>
        <dbReference type="ARBA" id="ARBA00023242"/>
    </source>
</evidence>
<keyword evidence="7" id="KW-0472">Membrane</keyword>
<dbReference type="InterPro" id="IPR032675">
    <property type="entry name" value="LRR_dom_sf"/>
</dbReference>
<dbReference type="Pfam" id="PF01501">
    <property type="entry name" value="Glyco_transf_8"/>
    <property type="match status" value="1"/>
</dbReference>
<keyword evidence="3" id="KW-0963">Cytoplasm</keyword>
<dbReference type="CDD" id="cd02537">
    <property type="entry name" value="GT8_Glycogenin"/>
    <property type="match status" value="1"/>
</dbReference>
<dbReference type="AlphaFoldDB" id="A0AAV7FAX5"/>
<feature type="domain" description="WPP" evidence="8">
    <location>
        <begin position="564"/>
        <end position="659"/>
    </location>
</feature>
<protein>
    <recommendedName>
        <fullName evidence="8">WPP domain-containing protein</fullName>
    </recommendedName>
</protein>
<keyword evidence="7" id="KW-1133">Transmembrane helix</keyword>
<name>A0AAV7FAX5_ARIFI</name>
<dbReference type="InterPro" id="IPR001611">
    <property type="entry name" value="Leu-rich_rpt"/>
</dbReference>
<feature type="transmembrane region" description="Helical" evidence="7">
    <location>
        <begin position="62"/>
        <end position="82"/>
    </location>
</feature>
<evidence type="ECO:0000256" key="7">
    <source>
        <dbReference type="SAM" id="Phobius"/>
    </source>
</evidence>
<evidence type="ECO:0000313" key="10">
    <source>
        <dbReference type="Proteomes" id="UP000825729"/>
    </source>
</evidence>
<dbReference type="SMART" id="SM00368">
    <property type="entry name" value="LRR_RI"/>
    <property type="match status" value="10"/>
</dbReference>
<sequence>MVCTAVCTPAKIPSDPLPGTWAHDSGAFATTNNKWRRFVSFLAPISRCSTPSTAMFTKPSSLHLKLSYICALSLLVLILVATSPTSPEFPRREALRPPRLDLKAHDAIRPSRRLDFVADEYFFEARRLVRIGLVNVEDEKDVLEWDEVGETKKVRFDKVPSEVSWNAFFPEWIDEDEKRRPPACPEIPMPGFEEYEGLDAVVVRVPAGGRSRDVARLQVNLVAANLAVRSGRRVNGSVLTVFVGPGEPMLEIFRCDDLVTRVGDLRVYRPDLGRLEQKLALPLGSCQLSLPLIKHGQGRIDYDFAKMKSPLHQPREAYVTLLHSSEAYVCGAIALARSIIQTNSTKDLLLLADDSITGKSLRALSSAGWKIRRIDRIRSPFAKRKAYNEWNYSKLRIWQLTDYDKVIFVDADFLVLENLDGFFASPELSAAGNDKFIFNSGIMLVEPSECVFERLMEDKERLVSYNGGDQGYLNEVFVWWHRWPNRLNWLKIFMSENSSREVPPQAYAVHYLGAKPWMCYRDYDCNWDEKAHQFLDTCVFVLFLGSQVLFMMDATTETSHRPFSIKLWPPSMSTRLMLLKRMTKNLSSPSMFSRKYGLLSKEEAEENAKEIEETAFSSANEHFEKEPDGDGSSAVQLYAKESSKLMLEVLKRGPRQEDKEDLLSNGGPVTTLFDISGGKRAFIEADEAQDLLKPLTVQGNSYTKICFSNRSFGIGAARVAEPILASIKDKLTDVDLSDFIAGRPEAEALEVMSIFADALQGSVLRSLNLSNNALGEKGVRAFGELLKSQTRLEELYLMNDGISEEAARAVCELIPSTENLRILHFHNNMTGDEGAIAISEVVKRSPSLEDFRCSSTRVDSDGGVALAEALEVSSNLRKLDLRDNMFGVDAGKALSKTISCFKGLTEVYLSYLNLEDEGTIALANALKNSAPSLEVLEMAGNDITAEAAPALAECIAEKQSLSKLNLSENELKDEGAIKIAEGLEEGHEQLKEVDMSTNSLRRAGTRKLARAVLSKPHFVLLNINGNFISDEGIEEVKEILKAGEKGLDVLGPLDENDPEGEEGEEEEEEEEKSEEEEGKEEEKELESKLGGLKVDE</sequence>
<dbReference type="SUPFAM" id="SSF52047">
    <property type="entry name" value="RNI-like"/>
    <property type="match status" value="1"/>
</dbReference>
<dbReference type="GO" id="GO:0005737">
    <property type="term" value="C:cytoplasm"/>
    <property type="evidence" value="ECO:0007669"/>
    <property type="project" value="UniProtKB-SubCell"/>
</dbReference>
<reference evidence="9 10" key="1">
    <citation type="submission" date="2021-07" db="EMBL/GenBank/DDBJ databases">
        <title>The Aristolochia fimbriata genome: insights into angiosperm evolution, floral development and chemical biosynthesis.</title>
        <authorList>
            <person name="Jiao Y."/>
        </authorList>
    </citation>
    <scope>NUCLEOTIDE SEQUENCE [LARGE SCALE GENOMIC DNA]</scope>
    <source>
        <strain evidence="9">IBCAS-2021</strain>
        <tissue evidence="9">Leaf</tissue>
    </source>
</reference>
<dbReference type="GO" id="GO:0016757">
    <property type="term" value="F:glycosyltransferase activity"/>
    <property type="evidence" value="ECO:0007669"/>
    <property type="project" value="UniProtKB-KW"/>
</dbReference>
<evidence type="ECO:0000256" key="6">
    <source>
        <dbReference type="SAM" id="MobiDB-lite"/>
    </source>
</evidence>
<evidence type="ECO:0000313" key="9">
    <source>
        <dbReference type="EMBL" id="KAG9457926.1"/>
    </source>
</evidence>
<evidence type="ECO:0000256" key="2">
    <source>
        <dbReference type="ARBA" id="ARBA00004496"/>
    </source>
</evidence>
<dbReference type="EMBL" id="JAINDJ010000002">
    <property type="protein sequence ID" value="KAG9457926.1"/>
    <property type="molecule type" value="Genomic_DNA"/>
</dbReference>
<dbReference type="InterPro" id="IPR045203">
    <property type="entry name" value="RanGAP1/2"/>
</dbReference>
<dbReference type="InterPro" id="IPR029044">
    <property type="entry name" value="Nucleotide-diphossugar_trans"/>
</dbReference>
<evidence type="ECO:0000256" key="4">
    <source>
        <dbReference type="ARBA" id="ARBA00022676"/>
    </source>
</evidence>
<dbReference type="Gene3D" id="3.80.10.10">
    <property type="entry name" value="Ribonuclease Inhibitor"/>
    <property type="match status" value="2"/>
</dbReference>
<dbReference type="Proteomes" id="UP000825729">
    <property type="component" value="Unassembled WGS sequence"/>
</dbReference>
<keyword evidence="4" id="KW-0328">Glycosyltransferase</keyword>
<dbReference type="Pfam" id="PF13943">
    <property type="entry name" value="WPP"/>
    <property type="match status" value="1"/>
</dbReference>
<feature type="compositionally biased region" description="Acidic residues" evidence="6">
    <location>
        <begin position="1054"/>
        <end position="1079"/>
    </location>
</feature>
<gene>
    <name evidence="9" type="ORF">H6P81_002434</name>
</gene>
<dbReference type="PANTHER" id="PTHR46761">
    <property type="entry name" value="RAN GTPASE-ACTIVATING PROTEIN 1"/>
    <property type="match status" value="1"/>
</dbReference>
<keyword evidence="10" id="KW-1185">Reference proteome</keyword>
<keyword evidence="5" id="KW-0539">Nucleus</keyword>
<keyword evidence="4" id="KW-0808">Transferase</keyword>
<dbReference type="Pfam" id="PF13516">
    <property type="entry name" value="LRR_6"/>
    <property type="match status" value="3"/>
</dbReference>
<feature type="compositionally biased region" description="Basic and acidic residues" evidence="6">
    <location>
        <begin position="1080"/>
        <end position="1096"/>
    </location>
</feature>
<dbReference type="GO" id="GO:0005096">
    <property type="term" value="F:GTPase activator activity"/>
    <property type="evidence" value="ECO:0007669"/>
    <property type="project" value="InterPro"/>
</dbReference>
<keyword evidence="7" id="KW-0812">Transmembrane</keyword>
<dbReference type="InterPro" id="IPR002495">
    <property type="entry name" value="Glyco_trans_8"/>
</dbReference>
<dbReference type="Gene3D" id="1.10.246.200">
    <property type="entry name" value="WPP domain"/>
    <property type="match status" value="1"/>
</dbReference>
<accession>A0AAV7FAX5</accession>
<dbReference type="PANTHER" id="PTHR46761:SF2">
    <property type="entry name" value="RAN GTPASE-ACTIVATING PROTEIN 1"/>
    <property type="match status" value="1"/>
</dbReference>
<dbReference type="InterPro" id="IPR025265">
    <property type="entry name" value="WPP_dom"/>
</dbReference>